<evidence type="ECO:0000256" key="1">
    <source>
        <dbReference type="SAM" id="MobiDB-lite"/>
    </source>
</evidence>
<dbReference type="KEGG" id="hoh:Hoch_5773"/>
<organism evidence="2 3">
    <name type="scientific">Haliangium ochraceum (strain DSM 14365 / JCM 11303 / SMP-2)</name>
    <dbReference type="NCBI Taxonomy" id="502025"/>
    <lineage>
        <taxon>Bacteria</taxon>
        <taxon>Pseudomonadati</taxon>
        <taxon>Myxococcota</taxon>
        <taxon>Polyangia</taxon>
        <taxon>Haliangiales</taxon>
        <taxon>Kofleriaceae</taxon>
        <taxon>Haliangium</taxon>
    </lineage>
</organism>
<dbReference type="HOGENOM" id="CLU_605161_0_0_7"/>
<sequence>MTRSPRTPLLLLLALSWGCRDAPQTPAALDDNANSGGGSGANATMPRVVEQIDRNRLRVAAFAFGGVEVGQCADASGALRPGSCVTPQAPPSQAANAAAARIRPDSAASQAASNSASDGASDGASDDSADALAMPVAASEQAASEQAANELGADGAAQPLRVASADLARLRPADLNAGVFREYARTLDINVSGKAAVGGVEADTSNTYKRYQIIYEWRRFTLIELPGSPRYRADTPHVISLEAGFAIRMVISVTSLDVTASGKAALGLADLEASLALGQSEVSVGYDITGTNHSLLHGTPVTVRTTQELWDALERFHGAVRLLETSWHCAQRPDQNDPAACCSSGESADKDAPVLVNCPMDNHFAVLAYYVHGDDIGTIYANFEHGRQDCYDDAFAAAQHSTLTAVQRQQAQQRLDGCLLRVSENYEQAIHAANNRAPQPQAPAATTPAPTP</sequence>
<gene>
    <name evidence="2" type="ordered locus">Hoch_5773</name>
</gene>
<dbReference type="Proteomes" id="UP000001880">
    <property type="component" value="Chromosome"/>
</dbReference>
<dbReference type="RefSeq" id="WP_012830842.1">
    <property type="nucleotide sequence ID" value="NC_013440.1"/>
</dbReference>
<evidence type="ECO:0000313" key="3">
    <source>
        <dbReference type="Proteomes" id="UP000001880"/>
    </source>
</evidence>
<feature type="region of interest" description="Disordered" evidence="1">
    <location>
        <begin position="26"/>
        <end position="45"/>
    </location>
</feature>
<feature type="compositionally biased region" description="Low complexity" evidence="1">
    <location>
        <begin position="437"/>
        <end position="452"/>
    </location>
</feature>
<evidence type="ECO:0000313" key="2">
    <source>
        <dbReference type="EMBL" id="ACY18250.1"/>
    </source>
</evidence>
<dbReference type="AlphaFoldDB" id="D0LHA5"/>
<feature type="region of interest" description="Disordered" evidence="1">
    <location>
        <begin position="433"/>
        <end position="452"/>
    </location>
</feature>
<reference evidence="2 3" key="1">
    <citation type="journal article" date="2010" name="Stand. Genomic Sci.">
        <title>Complete genome sequence of Haliangium ochraceum type strain (SMP-2).</title>
        <authorList>
            <consortium name="US DOE Joint Genome Institute (JGI-PGF)"/>
            <person name="Ivanova N."/>
            <person name="Daum C."/>
            <person name="Lang E."/>
            <person name="Abt B."/>
            <person name="Kopitz M."/>
            <person name="Saunders E."/>
            <person name="Lapidus A."/>
            <person name="Lucas S."/>
            <person name="Glavina Del Rio T."/>
            <person name="Nolan M."/>
            <person name="Tice H."/>
            <person name="Copeland A."/>
            <person name="Cheng J.F."/>
            <person name="Chen F."/>
            <person name="Bruce D."/>
            <person name="Goodwin L."/>
            <person name="Pitluck S."/>
            <person name="Mavromatis K."/>
            <person name="Pati A."/>
            <person name="Mikhailova N."/>
            <person name="Chen A."/>
            <person name="Palaniappan K."/>
            <person name="Land M."/>
            <person name="Hauser L."/>
            <person name="Chang Y.J."/>
            <person name="Jeffries C.D."/>
            <person name="Detter J.C."/>
            <person name="Brettin T."/>
            <person name="Rohde M."/>
            <person name="Goker M."/>
            <person name="Bristow J."/>
            <person name="Markowitz V."/>
            <person name="Eisen J.A."/>
            <person name="Hugenholtz P."/>
            <person name="Kyrpides N.C."/>
            <person name="Klenk H.P."/>
        </authorList>
    </citation>
    <scope>NUCLEOTIDE SEQUENCE [LARGE SCALE GENOMIC DNA]</scope>
    <source>
        <strain evidence="3">DSM 14365 / CIP 107738 / JCM 11303 / AJ 13395 / SMP-2</strain>
    </source>
</reference>
<protein>
    <submittedName>
        <fullName evidence="2">Uncharacterized protein</fullName>
    </submittedName>
</protein>
<feature type="region of interest" description="Disordered" evidence="1">
    <location>
        <begin position="84"/>
        <end position="129"/>
    </location>
</feature>
<dbReference type="STRING" id="502025.Hoch_5773"/>
<keyword evidence="3" id="KW-1185">Reference proteome</keyword>
<dbReference type="EMBL" id="CP001804">
    <property type="protein sequence ID" value="ACY18250.1"/>
    <property type="molecule type" value="Genomic_DNA"/>
</dbReference>
<feature type="compositionally biased region" description="Low complexity" evidence="1">
    <location>
        <begin position="91"/>
        <end position="123"/>
    </location>
</feature>
<name>D0LHA5_HALO1</name>
<accession>D0LHA5</accession>
<proteinExistence type="predicted"/>